<keyword evidence="7 14" id="KW-0227">DNA damage</keyword>
<dbReference type="GO" id="GO:0006281">
    <property type="term" value="P:DNA repair"/>
    <property type="evidence" value="ECO:0007669"/>
    <property type="project" value="UniProtKB-KW"/>
</dbReference>
<keyword evidence="5" id="KW-0235">DNA replication</keyword>
<keyword evidence="11" id="KW-0539">Nucleus</keyword>
<dbReference type="GO" id="GO:1903461">
    <property type="term" value="P:Okazaki fragment processing involved in mitotic DNA replication"/>
    <property type="evidence" value="ECO:0007669"/>
    <property type="project" value="TreeGrafter"/>
</dbReference>
<evidence type="ECO:0000256" key="3">
    <source>
        <dbReference type="ARBA" id="ARBA00022598"/>
    </source>
</evidence>
<keyword evidence="3 14" id="KW-0436">Ligase</keyword>
<dbReference type="Pfam" id="PF04675">
    <property type="entry name" value="DNA_ligase_A_N"/>
    <property type="match status" value="1"/>
</dbReference>
<dbReference type="PROSITE" id="PS50160">
    <property type="entry name" value="DNA_LIGASE_A3"/>
    <property type="match status" value="1"/>
</dbReference>
<dbReference type="Gene3D" id="3.30.1490.70">
    <property type="match status" value="1"/>
</dbReference>
<dbReference type="Gene3D" id="3.30.470.30">
    <property type="entry name" value="DNA ligase/mRNA capping enzyme"/>
    <property type="match status" value="1"/>
</dbReference>
<dbReference type="CDD" id="cd07900">
    <property type="entry name" value="Adenylation_DNA_ligase_I_Euk"/>
    <property type="match status" value="1"/>
</dbReference>
<gene>
    <name evidence="18" type="ORF">NEOLI_003899</name>
</gene>
<evidence type="ECO:0000256" key="7">
    <source>
        <dbReference type="ARBA" id="ARBA00022763"/>
    </source>
</evidence>
<evidence type="ECO:0000313" key="19">
    <source>
        <dbReference type="Proteomes" id="UP000186594"/>
    </source>
</evidence>
<evidence type="ECO:0000259" key="17">
    <source>
        <dbReference type="PROSITE" id="PS50160"/>
    </source>
</evidence>
<evidence type="ECO:0000256" key="6">
    <source>
        <dbReference type="ARBA" id="ARBA00022741"/>
    </source>
</evidence>
<dbReference type="GO" id="GO:0071897">
    <property type="term" value="P:DNA biosynthetic process"/>
    <property type="evidence" value="ECO:0007669"/>
    <property type="project" value="InterPro"/>
</dbReference>
<dbReference type="PROSITE" id="PS00333">
    <property type="entry name" value="DNA_LIGASE_A2"/>
    <property type="match status" value="1"/>
</dbReference>
<evidence type="ECO:0000256" key="14">
    <source>
        <dbReference type="RuleBase" id="RU000617"/>
    </source>
</evidence>
<evidence type="ECO:0000256" key="16">
    <source>
        <dbReference type="SAM" id="MobiDB-lite"/>
    </source>
</evidence>
<evidence type="ECO:0000256" key="2">
    <source>
        <dbReference type="ARBA" id="ARBA00007572"/>
    </source>
</evidence>
<dbReference type="InterPro" id="IPR016059">
    <property type="entry name" value="DNA_ligase_ATP-dep_CS"/>
</dbReference>
<dbReference type="OMA" id="WIKYKRD"/>
<dbReference type="GO" id="GO:0005524">
    <property type="term" value="F:ATP binding"/>
    <property type="evidence" value="ECO:0007669"/>
    <property type="project" value="UniProtKB-KW"/>
</dbReference>
<dbReference type="Pfam" id="PF01068">
    <property type="entry name" value="DNA_ligase_A_M"/>
    <property type="match status" value="1"/>
</dbReference>
<dbReference type="Proteomes" id="UP000186594">
    <property type="component" value="Unassembled WGS sequence"/>
</dbReference>
<feature type="compositionally biased region" description="Basic and acidic residues" evidence="16">
    <location>
        <begin position="37"/>
        <end position="85"/>
    </location>
</feature>
<dbReference type="PANTHER" id="PTHR45674:SF4">
    <property type="entry name" value="DNA LIGASE 1"/>
    <property type="match status" value="1"/>
</dbReference>
<comment type="similarity">
    <text evidence="2 15">Belongs to the ATP-dependent DNA ligase family.</text>
</comment>
<feature type="compositionally biased region" description="Basic and acidic residues" evidence="16">
    <location>
        <begin position="1"/>
        <end position="30"/>
    </location>
</feature>
<dbReference type="InterPro" id="IPR012310">
    <property type="entry name" value="DNA_ligase_ATP-dep_cent"/>
</dbReference>
<dbReference type="GO" id="GO:0005739">
    <property type="term" value="C:mitochondrion"/>
    <property type="evidence" value="ECO:0007669"/>
    <property type="project" value="TreeGrafter"/>
</dbReference>
<evidence type="ECO:0000313" key="18">
    <source>
        <dbReference type="EMBL" id="OLL22209.1"/>
    </source>
</evidence>
<dbReference type="InterPro" id="IPR000977">
    <property type="entry name" value="DNA_ligase_ATP-dep"/>
</dbReference>
<dbReference type="GO" id="GO:0006310">
    <property type="term" value="P:DNA recombination"/>
    <property type="evidence" value="ECO:0007669"/>
    <property type="project" value="UniProtKB-KW"/>
</dbReference>
<name>A0A1U7LHT7_NEOID</name>
<comment type="caution">
    <text evidence="18">The sequence shown here is derived from an EMBL/GenBank/DDBJ whole genome shotgun (WGS) entry which is preliminary data.</text>
</comment>
<dbReference type="AlphaFoldDB" id="A0A1U7LHT7"/>
<dbReference type="PANTHER" id="PTHR45674">
    <property type="entry name" value="DNA LIGASE 1/3 FAMILY MEMBER"/>
    <property type="match status" value="1"/>
</dbReference>
<protein>
    <recommendedName>
        <fullName evidence="14">DNA ligase</fullName>
        <ecNumber evidence="14">6.5.1.1</ecNumber>
    </recommendedName>
</protein>
<evidence type="ECO:0000256" key="10">
    <source>
        <dbReference type="ARBA" id="ARBA00023204"/>
    </source>
</evidence>
<evidence type="ECO:0000256" key="11">
    <source>
        <dbReference type="ARBA" id="ARBA00023242"/>
    </source>
</evidence>
<dbReference type="SUPFAM" id="SSF56091">
    <property type="entry name" value="DNA ligase/mRNA capping enzyme, catalytic domain"/>
    <property type="match status" value="1"/>
</dbReference>
<proteinExistence type="inferred from homology"/>
<dbReference type="GO" id="GO:0051301">
    <property type="term" value="P:cell division"/>
    <property type="evidence" value="ECO:0007669"/>
    <property type="project" value="UniProtKB-KW"/>
</dbReference>
<dbReference type="EC" id="6.5.1.1" evidence="14"/>
<dbReference type="InterPro" id="IPR036599">
    <property type="entry name" value="DNA_ligase_N_sf"/>
</dbReference>
<evidence type="ECO:0000256" key="9">
    <source>
        <dbReference type="ARBA" id="ARBA00023172"/>
    </source>
</evidence>
<evidence type="ECO:0000256" key="13">
    <source>
        <dbReference type="ARBA" id="ARBA00034003"/>
    </source>
</evidence>
<comment type="subcellular location">
    <subcellularLocation>
        <location evidence="1">Nucleus</location>
    </subcellularLocation>
</comment>
<dbReference type="Pfam" id="PF04679">
    <property type="entry name" value="DNA_ligase_A_C"/>
    <property type="match status" value="1"/>
</dbReference>
<dbReference type="InterPro" id="IPR012308">
    <property type="entry name" value="DNA_ligase_ATP-dep_N"/>
</dbReference>
<dbReference type="SUPFAM" id="SSF117018">
    <property type="entry name" value="ATP-dependent DNA ligase DNA-binding domain"/>
    <property type="match status" value="1"/>
</dbReference>
<dbReference type="Gene3D" id="1.10.3260.10">
    <property type="entry name" value="DNA ligase, ATP-dependent, N-terminal domain"/>
    <property type="match status" value="1"/>
</dbReference>
<dbReference type="InterPro" id="IPR012340">
    <property type="entry name" value="NA-bd_OB-fold"/>
</dbReference>
<keyword evidence="4" id="KW-0132">Cell division</keyword>
<dbReference type="PROSITE" id="PS00697">
    <property type="entry name" value="DNA_LIGASE_A1"/>
    <property type="match status" value="1"/>
</dbReference>
<dbReference type="GO" id="GO:0003910">
    <property type="term" value="F:DNA ligase (ATP) activity"/>
    <property type="evidence" value="ECO:0007669"/>
    <property type="project" value="UniProtKB-EC"/>
</dbReference>
<feature type="region of interest" description="Disordered" evidence="16">
    <location>
        <begin position="1"/>
        <end position="134"/>
    </location>
</feature>
<keyword evidence="12" id="KW-0131">Cell cycle</keyword>
<dbReference type="CDD" id="cd07969">
    <property type="entry name" value="OBF_DNA_ligase_I"/>
    <property type="match status" value="1"/>
</dbReference>
<keyword evidence="9 14" id="KW-0233">DNA recombination</keyword>
<evidence type="ECO:0000256" key="8">
    <source>
        <dbReference type="ARBA" id="ARBA00022840"/>
    </source>
</evidence>
<evidence type="ECO:0000256" key="1">
    <source>
        <dbReference type="ARBA" id="ARBA00004123"/>
    </source>
</evidence>
<keyword evidence="10 14" id="KW-0234">DNA repair</keyword>
<dbReference type="EMBL" id="LXFE01003740">
    <property type="protein sequence ID" value="OLL22209.1"/>
    <property type="molecule type" value="Genomic_DNA"/>
</dbReference>
<dbReference type="GO" id="GO:0003677">
    <property type="term" value="F:DNA binding"/>
    <property type="evidence" value="ECO:0007669"/>
    <property type="project" value="InterPro"/>
</dbReference>
<evidence type="ECO:0000256" key="12">
    <source>
        <dbReference type="ARBA" id="ARBA00023306"/>
    </source>
</evidence>
<dbReference type="NCBIfam" id="TIGR00574">
    <property type="entry name" value="dnl1"/>
    <property type="match status" value="1"/>
</dbReference>
<dbReference type="GO" id="GO:0005634">
    <property type="term" value="C:nucleus"/>
    <property type="evidence" value="ECO:0007669"/>
    <property type="project" value="UniProtKB-SubCell"/>
</dbReference>
<evidence type="ECO:0000256" key="4">
    <source>
        <dbReference type="ARBA" id="ARBA00022618"/>
    </source>
</evidence>
<feature type="compositionally biased region" description="Polar residues" evidence="16">
    <location>
        <begin position="99"/>
        <end position="109"/>
    </location>
</feature>
<dbReference type="STRING" id="1198029.A0A1U7LHT7"/>
<dbReference type="FunFam" id="1.10.3260.10:FF:000001">
    <property type="entry name" value="DNA ligase"/>
    <property type="match status" value="1"/>
</dbReference>
<keyword evidence="19" id="KW-1185">Reference proteome</keyword>
<keyword evidence="8 14" id="KW-0067">ATP-binding</keyword>
<feature type="domain" description="ATP-dependent DNA ligase family profile" evidence="17">
    <location>
        <begin position="501"/>
        <end position="638"/>
    </location>
</feature>
<dbReference type="Gene3D" id="2.40.50.140">
    <property type="entry name" value="Nucleic acid-binding proteins"/>
    <property type="match status" value="1"/>
</dbReference>
<dbReference type="OrthoDB" id="206088at2759"/>
<reference evidence="18 19" key="1">
    <citation type="submission" date="2016-04" db="EMBL/GenBank/DDBJ databases">
        <title>Evolutionary innovation and constraint leading to complex multicellularity in the Ascomycota.</title>
        <authorList>
            <person name="Cisse O."/>
            <person name="Nguyen A."/>
            <person name="Hewitt D.A."/>
            <person name="Jedd G."/>
            <person name="Stajich J.E."/>
        </authorList>
    </citation>
    <scope>NUCLEOTIDE SEQUENCE [LARGE SCALE GENOMIC DNA]</scope>
    <source>
        <strain evidence="18 19">DAH-3</strain>
    </source>
</reference>
<evidence type="ECO:0000256" key="15">
    <source>
        <dbReference type="RuleBase" id="RU004196"/>
    </source>
</evidence>
<dbReference type="InterPro" id="IPR012309">
    <property type="entry name" value="DNA_ligase_ATP-dep_C"/>
</dbReference>
<comment type="catalytic activity">
    <reaction evidence="13 14">
        <text>ATP + (deoxyribonucleotide)n-3'-hydroxyl + 5'-phospho-(deoxyribonucleotide)m = (deoxyribonucleotide)n+m + AMP + diphosphate.</text>
        <dbReference type="EC" id="6.5.1.1"/>
    </reaction>
</comment>
<dbReference type="FunFam" id="3.30.470.30:FF:000016">
    <property type="entry name" value="DNA ligase"/>
    <property type="match status" value="1"/>
</dbReference>
<accession>A0A1U7LHT7</accession>
<dbReference type="SUPFAM" id="SSF50249">
    <property type="entry name" value="Nucleic acid-binding proteins"/>
    <property type="match status" value="1"/>
</dbReference>
<keyword evidence="6 14" id="KW-0547">Nucleotide-binding</keyword>
<sequence>ITDSDEPRKRKITDSDSQESKKIADSDEPRKTRKRKITDSDSQESKKIADSDEPRKRKITDSDSDEPRKKKSRKITDSDSLEQPRKTKKTKMSKKIASDSDSLSNTLPQDPNIPSCHDIPDNPPDNTTPKSVIWPQNSPVPYSALCEMFALAESTTKRLEITSYCSKFFTAVIALTPNDLTSCIYLTINRLAPAYQGVELGIGESLLIKAISGSTGRSVPQVKSDYAKIGDLGIIAKDSRMNQPTLSTPKSLTVQTVLNDLKEIATATGHSSQTRKVAIIKKLLSSCKGQEAKYLIRSLEGKLRIHLAEKTVLSALAQAAVASTPTDISKAEHNKTEHIKTEHNKAERISKAERIIKSVYNELPSYDIVVEQLLTNGIEKLQETCKLTPGIPLKPMLARPTKAISQVLDRFESQKFTCEYKYDGERAQVHLLPSGDAKIYSRNSENTSNKYPDIINNLASFTKDSTTSFVLDCECVAWDVENKQLLPFQVLSTRKRKDVKLEDVKVKVCLFAFDLLYLNGESLLQRPLEYRREKMFDAFIPVQGVFEFARFADCTTIDEIQTFLDKSVQDKCEGLLVKMLQGEASYYEPSRRSSNWLKLKKDYLAGIGDSLDLVVLGAFFGRGKRTSMYGAFLLGCFDPDREEYQSICKIGTGFTESDLETLYTKLSQHVISHPKSYYSHPTDGLNKPDVWFDVTAHKLVWEVLSADLSLSPVYKAGIGLVDENKGISLRFPRYIRTREDKGPEQATTSSQIADMFRQQVQKGSLANGPSVDDDFEY</sequence>
<dbReference type="InterPro" id="IPR050191">
    <property type="entry name" value="ATP-dep_DNA_ligase"/>
</dbReference>
<organism evidence="18 19">
    <name type="scientific">Neolecta irregularis (strain DAH-3)</name>
    <dbReference type="NCBI Taxonomy" id="1198029"/>
    <lineage>
        <taxon>Eukaryota</taxon>
        <taxon>Fungi</taxon>
        <taxon>Dikarya</taxon>
        <taxon>Ascomycota</taxon>
        <taxon>Taphrinomycotina</taxon>
        <taxon>Neolectales</taxon>
        <taxon>Neolectaceae</taxon>
        <taxon>Neolecta</taxon>
    </lineage>
</organism>
<dbReference type="FunFam" id="2.40.50.140:FF:000062">
    <property type="entry name" value="DNA ligase"/>
    <property type="match status" value="1"/>
</dbReference>
<feature type="non-terminal residue" evidence="18">
    <location>
        <position position="1"/>
    </location>
</feature>
<evidence type="ECO:0000256" key="5">
    <source>
        <dbReference type="ARBA" id="ARBA00022705"/>
    </source>
</evidence>